<dbReference type="EMBL" id="BOPA01000012">
    <property type="protein sequence ID" value="GIJ14834.1"/>
    <property type="molecule type" value="Genomic_DNA"/>
</dbReference>
<name>A0ABQ4IAC6_9ACTN</name>
<accession>A0ABQ4IAC6</accession>
<keyword evidence="2" id="KW-1185">Reference proteome</keyword>
<organism evidence="1 2">
    <name type="scientific">Micromonospora gifhornensis</name>
    <dbReference type="NCBI Taxonomy" id="84594"/>
    <lineage>
        <taxon>Bacteria</taxon>
        <taxon>Bacillati</taxon>
        <taxon>Actinomycetota</taxon>
        <taxon>Actinomycetes</taxon>
        <taxon>Micromonosporales</taxon>
        <taxon>Micromonosporaceae</taxon>
        <taxon>Micromonospora</taxon>
    </lineage>
</organism>
<comment type="caution">
    <text evidence="1">The sequence shown here is derived from an EMBL/GenBank/DDBJ whole genome shotgun (WGS) entry which is preliminary data.</text>
</comment>
<gene>
    <name evidence="1" type="ORF">Vgi01_15180</name>
</gene>
<evidence type="ECO:0000313" key="1">
    <source>
        <dbReference type="EMBL" id="GIJ14834.1"/>
    </source>
</evidence>
<evidence type="ECO:0000313" key="2">
    <source>
        <dbReference type="Proteomes" id="UP000647860"/>
    </source>
</evidence>
<protein>
    <submittedName>
        <fullName evidence="1">Uncharacterized protein</fullName>
    </submittedName>
</protein>
<sequence length="102" mass="11713">MADGHADDQGQRLREDGDVIVRMWEARAEPYGLAELITWVCDTALPEFEHDPLHVSSEVFSSTDHRVVVISKWRSNPRPLPEPPVMLLARPPHSWDFTQVDR</sequence>
<proteinExistence type="predicted"/>
<reference evidence="1 2" key="1">
    <citation type="submission" date="2021-01" db="EMBL/GenBank/DDBJ databases">
        <title>Whole genome shotgun sequence of Verrucosispora gifhornensis NBRC 16317.</title>
        <authorList>
            <person name="Komaki H."/>
            <person name="Tamura T."/>
        </authorList>
    </citation>
    <scope>NUCLEOTIDE SEQUENCE [LARGE SCALE GENOMIC DNA]</scope>
    <source>
        <strain evidence="1 2">NBRC 16317</strain>
    </source>
</reference>
<dbReference type="Proteomes" id="UP000647860">
    <property type="component" value="Unassembled WGS sequence"/>
</dbReference>